<feature type="compositionally biased region" description="Low complexity" evidence="1">
    <location>
        <begin position="462"/>
        <end position="484"/>
    </location>
</feature>
<protein>
    <submittedName>
        <fullName evidence="3">Serine/threonine-protein kinase ULK1</fullName>
    </submittedName>
</protein>
<feature type="region of interest" description="Disordered" evidence="1">
    <location>
        <begin position="170"/>
        <end position="324"/>
    </location>
</feature>
<feature type="region of interest" description="Disordered" evidence="1">
    <location>
        <begin position="450"/>
        <end position="514"/>
    </location>
</feature>
<name>A0A480N9E0_PIG</name>
<dbReference type="GO" id="GO:0004674">
    <property type="term" value="F:protein serine/threonine kinase activity"/>
    <property type="evidence" value="ECO:0007669"/>
    <property type="project" value="InterPro"/>
</dbReference>
<organism evidence="3">
    <name type="scientific">Sus scrofa</name>
    <name type="common">Pig</name>
    <dbReference type="NCBI Taxonomy" id="9823"/>
    <lineage>
        <taxon>Eukaryota</taxon>
        <taxon>Metazoa</taxon>
        <taxon>Chordata</taxon>
        <taxon>Craniata</taxon>
        <taxon>Vertebrata</taxon>
        <taxon>Euteleostomi</taxon>
        <taxon>Mammalia</taxon>
        <taxon>Eutheria</taxon>
        <taxon>Laurasiatheria</taxon>
        <taxon>Artiodactyla</taxon>
        <taxon>Suina</taxon>
        <taxon>Suidae</taxon>
        <taxon>Sus</taxon>
    </lineage>
</organism>
<proteinExistence type="predicted"/>
<feature type="compositionally biased region" description="Polar residues" evidence="1">
    <location>
        <begin position="71"/>
        <end position="82"/>
    </location>
</feature>
<sequence length="804" mass="83937">MGPKPALSSAEAEADADGVEACRARVRVSYPDLPPPPAPPVPVPSYPSSGSGSSSSSSSTSHLASPPSLGEMQQQLQKTLTSPADAAGFLQGSRDSGGSSKDSSCDTDDFVMVPAQFPGDLVADAACAKPPPDSLMCSGRAGAFSSSRCGASVPIPVPTQVQNYQRIEQNLQSPTQYQTARSSAIRRSGSTSPLGFARASPSPPSHAEHGAALARKLSLGGGRPYTPSPQVGTIPERSGWSGAPSPQAAEMRGGRSPRPGSSAPEHSPHTAGLGCRLHSAPNLSDLHVVRPKLPKPPTDPLGVAFGHPQASPPQPSHGLQSCRPLRGSPKLPDFLQRNPLPPILGSPTKAMPAFDFTKTPSSQNLLTFLARQGVVMTPPRNRTLPDLSEAGPFQGQPVGPGLRPTEDTKGPFGRSLSTGRLTDLLLKAAFGTQAPDSGSTDSLQEKPMEIAPSAGFGGNLHPGARAAGASSPSPVVFTVGSPPSGTTPPQGPRTTMFSVGSSSSLSSAGSSSARHLAPGAYSEATLEVPAPGHCCSFADPVTANLEGAVTFEAPDLPEETLMEQEHTEILHSLRFTLVFVQHVLEIAALKGSASEAAGGPEYQLQESVVADQISLLSREWGFAEQLVLYLKVAELLSSGLQTAIDQIRAGKLCLSSTVKHVVRKLNELYKTSVVSCQGLSLRLQRFFLDKQRLLDRIQSVTAEKLIFSHAVQTVSWAGPQGWWGEWPRSRQECSMASAVPHFRGSLPGGELHHAVPLATGDTPALLGPSREPGASPGFHSHCVGSTAHAAPLATLLPETQFPYV</sequence>
<keyword evidence="3" id="KW-0808">Transferase</keyword>
<dbReference type="EMBL" id="DQIR01139202">
    <property type="protein sequence ID" value="HDA94678.1"/>
    <property type="molecule type" value="Transcribed_RNA"/>
</dbReference>
<accession>A0A480N9E0</accession>
<dbReference type="AlphaFoldDB" id="A0A480N9E0"/>
<keyword evidence="3" id="KW-0418">Kinase</keyword>
<feature type="compositionally biased region" description="Pro residues" evidence="1">
    <location>
        <begin position="32"/>
        <end position="45"/>
    </location>
</feature>
<feature type="compositionally biased region" description="Polar residues" evidence="1">
    <location>
        <begin position="170"/>
        <end position="182"/>
    </location>
</feature>
<evidence type="ECO:0000313" key="3">
    <source>
        <dbReference type="EMBL" id="HDA94678.1"/>
    </source>
</evidence>
<feature type="compositionally biased region" description="Low complexity" evidence="1">
    <location>
        <begin position="92"/>
        <end position="102"/>
    </location>
</feature>
<feature type="region of interest" description="Disordered" evidence="1">
    <location>
        <begin position="384"/>
        <end position="416"/>
    </location>
</feature>
<feature type="compositionally biased region" description="Low complexity" evidence="1">
    <location>
        <begin position="492"/>
        <end position="513"/>
    </location>
</feature>
<reference evidence="3" key="1">
    <citation type="journal article" date="2019" name="PeerJ">
        <title>Genes of the pig, Sus scrofa, reconstructed with EvidentialGene.</title>
        <authorList>
            <person name="Gilbert D.G."/>
        </authorList>
    </citation>
    <scope>NUCLEOTIDE SEQUENCE</scope>
</reference>
<evidence type="ECO:0000259" key="2">
    <source>
        <dbReference type="Pfam" id="PF12063"/>
    </source>
</evidence>
<feature type="domain" description="Serine/threonine-protein kinase Atg1-like tMIT" evidence="2">
    <location>
        <begin position="601"/>
        <end position="686"/>
    </location>
</feature>
<dbReference type="Pfam" id="PF12063">
    <property type="entry name" value="ATG1-like_MIT1"/>
    <property type="match status" value="1"/>
</dbReference>
<dbReference type="InterPro" id="IPR022708">
    <property type="entry name" value="Atg1-like_tMIT"/>
</dbReference>
<feature type="compositionally biased region" description="Low complexity" evidence="1">
    <location>
        <begin position="46"/>
        <end position="68"/>
    </location>
</feature>
<dbReference type="EMBL" id="DQIR01139817">
    <property type="protein sequence ID" value="HDA95293.1"/>
    <property type="molecule type" value="Transcribed_RNA"/>
</dbReference>
<feature type="region of interest" description="Disordered" evidence="1">
    <location>
        <begin position="23"/>
        <end position="111"/>
    </location>
</feature>
<evidence type="ECO:0000256" key="1">
    <source>
        <dbReference type="SAM" id="MobiDB-lite"/>
    </source>
</evidence>